<evidence type="ECO:0000313" key="8">
    <source>
        <dbReference type="Proteomes" id="UP000799770"/>
    </source>
</evidence>
<keyword evidence="3" id="KW-0496">Mitochondrion</keyword>
<dbReference type="EMBL" id="ML977331">
    <property type="protein sequence ID" value="KAF2112338.1"/>
    <property type="molecule type" value="Genomic_DNA"/>
</dbReference>
<dbReference type="GO" id="GO:0005739">
    <property type="term" value="C:mitochondrion"/>
    <property type="evidence" value="ECO:0007669"/>
    <property type="project" value="UniProtKB-SubCell"/>
</dbReference>
<organism evidence="7 8">
    <name type="scientific">Lophiotrema nucula</name>
    <dbReference type="NCBI Taxonomy" id="690887"/>
    <lineage>
        <taxon>Eukaryota</taxon>
        <taxon>Fungi</taxon>
        <taxon>Dikarya</taxon>
        <taxon>Ascomycota</taxon>
        <taxon>Pezizomycotina</taxon>
        <taxon>Dothideomycetes</taxon>
        <taxon>Pleosporomycetidae</taxon>
        <taxon>Pleosporales</taxon>
        <taxon>Lophiotremataceae</taxon>
        <taxon>Lophiotrema</taxon>
    </lineage>
</organism>
<proteinExistence type="inferred from homology"/>
<protein>
    <recommendedName>
        <fullName evidence="4">Small ribosomal subunit protein mS41</fullName>
    </recommendedName>
</protein>
<gene>
    <name evidence="7" type="ORF">BDV96DRAFT_158676</name>
</gene>
<comment type="similarity">
    <text evidence="2">Belongs to the mitochondrion-specific ribosomal protein mS41 family.</text>
</comment>
<dbReference type="Pfam" id="PF09597">
    <property type="entry name" value="SAM_Ribosomal_mS41"/>
    <property type="match status" value="1"/>
</dbReference>
<dbReference type="AlphaFoldDB" id="A0A6A5Z1R0"/>
<dbReference type="SMART" id="SM01238">
    <property type="entry name" value="IGR"/>
    <property type="match status" value="1"/>
</dbReference>
<evidence type="ECO:0000256" key="5">
    <source>
        <dbReference type="SAM" id="MobiDB-lite"/>
    </source>
</evidence>
<dbReference type="OrthoDB" id="18595at2759"/>
<dbReference type="InterPro" id="IPR039603">
    <property type="entry name" value="Ribosomal_mS41"/>
</dbReference>
<evidence type="ECO:0000313" key="7">
    <source>
        <dbReference type="EMBL" id="KAF2112338.1"/>
    </source>
</evidence>
<reference evidence="7" key="1">
    <citation type="journal article" date="2020" name="Stud. Mycol.">
        <title>101 Dothideomycetes genomes: a test case for predicting lifestyles and emergence of pathogens.</title>
        <authorList>
            <person name="Haridas S."/>
            <person name="Albert R."/>
            <person name="Binder M."/>
            <person name="Bloem J."/>
            <person name="Labutti K."/>
            <person name="Salamov A."/>
            <person name="Andreopoulos B."/>
            <person name="Baker S."/>
            <person name="Barry K."/>
            <person name="Bills G."/>
            <person name="Bluhm B."/>
            <person name="Cannon C."/>
            <person name="Castanera R."/>
            <person name="Culley D."/>
            <person name="Daum C."/>
            <person name="Ezra D."/>
            <person name="Gonzalez J."/>
            <person name="Henrissat B."/>
            <person name="Kuo A."/>
            <person name="Liang C."/>
            <person name="Lipzen A."/>
            <person name="Lutzoni F."/>
            <person name="Magnuson J."/>
            <person name="Mondo S."/>
            <person name="Nolan M."/>
            <person name="Ohm R."/>
            <person name="Pangilinan J."/>
            <person name="Park H.-J."/>
            <person name="Ramirez L."/>
            <person name="Alfaro M."/>
            <person name="Sun H."/>
            <person name="Tritt A."/>
            <person name="Yoshinaga Y."/>
            <person name="Zwiers L.-H."/>
            <person name="Turgeon B."/>
            <person name="Goodwin S."/>
            <person name="Spatafora J."/>
            <person name="Crous P."/>
            <person name="Grigoriev I."/>
        </authorList>
    </citation>
    <scope>NUCLEOTIDE SEQUENCE</scope>
    <source>
        <strain evidence="7">CBS 627.86</strain>
    </source>
</reference>
<evidence type="ECO:0000256" key="2">
    <source>
        <dbReference type="ARBA" id="ARBA00010492"/>
    </source>
</evidence>
<feature type="region of interest" description="Disordered" evidence="5">
    <location>
        <begin position="218"/>
        <end position="243"/>
    </location>
</feature>
<dbReference type="PANTHER" id="PTHR28235:SF1">
    <property type="entry name" value="SMALL RIBOSOMAL SUBUNIT PROTEIN MS41"/>
    <property type="match status" value="1"/>
</dbReference>
<keyword evidence="8" id="KW-1185">Reference proteome</keyword>
<dbReference type="Proteomes" id="UP000799770">
    <property type="component" value="Unassembled WGS sequence"/>
</dbReference>
<evidence type="ECO:0000256" key="4">
    <source>
        <dbReference type="ARBA" id="ARBA00035129"/>
    </source>
</evidence>
<accession>A0A6A5Z1R0</accession>
<dbReference type="InterPro" id="IPR019083">
    <property type="entry name" value="SAM_Ribosomal_mS41"/>
</dbReference>
<dbReference type="PANTHER" id="PTHR28235">
    <property type="entry name" value="PROTEIN FYV4, MITOCHONDRIAL"/>
    <property type="match status" value="1"/>
</dbReference>
<name>A0A6A5Z1R0_9PLEO</name>
<evidence type="ECO:0000256" key="3">
    <source>
        <dbReference type="ARBA" id="ARBA00023128"/>
    </source>
</evidence>
<evidence type="ECO:0000259" key="6">
    <source>
        <dbReference type="SMART" id="SM01238"/>
    </source>
</evidence>
<comment type="subcellular location">
    <subcellularLocation>
        <location evidence="1">Mitochondrion</location>
    </subcellularLocation>
</comment>
<feature type="domain" description="Small ribosomal subunit protein mS41 SAM" evidence="6">
    <location>
        <begin position="47"/>
        <end position="103"/>
    </location>
</feature>
<evidence type="ECO:0000256" key="1">
    <source>
        <dbReference type="ARBA" id="ARBA00004173"/>
    </source>
</evidence>
<sequence>MVLRRPILRATSTIPSAVSTPQTCSRAYRTTIPQRPVPKPIPFIPDTTAFLTAIGRGLSAHSAKIPSWDALFTLTSVQLKDLGVEPARSRRYLLQWRERFRNGEFGVGGDCQHVQDGIAELKLIEAPVPAPARGQTQSLRTMIATATHDPGTRKVVVNIPKDQEGPSNWENLDGVKGYVVKGAKNIKGPYVEYVKGSGGLRARLRLQEGVWEVRRGHKVDGGERRRAEVRAKRRAAENKEKNR</sequence>